<evidence type="ECO:0008006" key="2">
    <source>
        <dbReference type="Google" id="ProtNLM"/>
    </source>
</evidence>
<name>A0A6C0CP56_9ZZZZ</name>
<reference evidence="1" key="1">
    <citation type="journal article" date="2020" name="Nature">
        <title>Giant virus diversity and host interactions through global metagenomics.</title>
        <authorList>
            <person name="Schulz F."/>
            <person name="Roux S."/>
            <person name="Paez-Espino D."/>
            <person name="Jungbluth S."/>
            <person name="Walsh D.A."/>
            <person name="Denef V.J."/>
            <person name="McMahon K.D."/>
            <person name="Konstantinidis K.T."/>
            <person name="Eloe-Fadrosh E.A."/>
            <person name="Kyrpides N.C."/>
            <person name="Woyke T."/>
        </authorList>
    </citation>
    <scope>NUCLEOTIDE SEQUENCE</scope>
    <source>
        <strain evidence="1">GVMAG-M-3300021375-17</strain>
    </source>
</reference>
<proteinExistence type="predicted"/>
<dbReference type="SUPFAM" id="SSF48371">
    <property type="entry name" value="ARM repeat"/>
    <property type="match status" value="1"/>
</dbReference>
<protein>
    <recommendedName>
        <fullName evidence="2">MIF4G domain-containing protein</fullName>
    </recommendedName>
</protein>
<accession>A0A6C0CP56</accession>
<dbReference type="AlphaFoldDB" id="A0A6C0CP56"/>
<dbReference type="InterPro" id="IPR016024">
    <property type="entry name" value="ARM-type_fold"/>
</dbReference>
<dbReference type="EMBL" id="MN739451">
    <property type="protein sequence ID" value="QHT05215.1"/>
    <property type="molecule type" value="Genomic_DNA"/>
</dbReference>
<evidence type="ECO:0000313" key="1">
    <source>
        <dbReference type="EMBL" id="QHT05215.1"/>
    </source>
</evidence>
<organism evidence="1">
    <name type="scientific">viral metagenome</name>
    <dbReference type="NCBI Taxonomy" id="1070528"/>
    <lineage>
        <taxon>unclassified sequences</taxon>
        <taxon>metagenomes</taxon>
        <taxon>organismal metagenomes</taxon>
    </lineage>
</organism>
<sequence>MLIYSLDEIYNIYKNNISTYELDSSVIDILNDINSNIVPIHVEKLERPDKIEKRDTIRKKNNRGFTKKEDIEIFNEKYKPKCMTEEKPEGLEKWLDNINIALNKLSSKNYDTQRDIIINNLRNSMDFSYSSSEERSEHLKVIINSVFSTASSNRFHSKLYANIFQEIIVLDKCFNDILTQYLSAFSNGLKEIQYVNSIEDYEKYCYINRKNDIRKASTVFLVHLMTVGVVPILKILNTIVSIQTLVLEYIEQDNKVNEVEELSEIMYLFLKEGKEKFEECKGEWIWKFMIKKNIETLSKYSKKDKKSLSSRAIFKYMDMIKLV</sequence>